<dbReference type="Gene3D" id="3.10.20.30">
    <property type="match status" value="1"/>
</dbReference>
<dbReference type="InterPro" id="IPR012675">
    <property type="entry name" value="Beta-grasp_dom_sf"/>
</dbReference>
<dbReference type="Proteomes" id="UP000477651">
    <property type="component" value="Unassembled WGS sequence"/>
</dbReference>
<dbReference type="SUPFAM" id="SSF54292">
    <property type="entry name" value="2Fe-2S ferredoxin-like"/>
    <property type="match status" value="1"/>
</dbReference>
<dbReference type="InterPro" id="IPR006058">
    <property type="entry name" value="2Fe2S_fd_BS"/>
</dbReference>
<evidence type="ECO:0000313" key="3">
    <source>
        <dbReference type="Proteomes" id="UP000477651"/>
    </source>
</evidence>
<dbReference type="PROSITE" id="PS51085">
    <property type="entry name" value="2FE2S_FER_2"/>
    <property type="match status" value="1"/>
</dbReference>
<protein>
    <submittedName>
        <fullName evidence="2">2Fe-2S ferredoxin-like protein</fullName>
    </submittedName>
</protein>
<dbReference type="PROSITE" id="PS00197">
    <property type="entry name" value="2FE2S_FER_1"/>
    <property type="match status" value="1"/>
</dbReference>
<dbReference type="InterPro" id="IPR036010">
    <property type="entry name" value="2Fe-2S_ferredoxin-like_sf"/>
</dbReference>
<organism evidence="2 3">
    <name type="scientific">Pelistega ratti</name>
    <dbReference type="NCBI Taxonomy" id="2652177"/>
    <lineage>
        <taxon>Bacteria</taxon>
        <taxon>Pseudomonadati</taxon>
        <taxon>Pseudomonadota</taxon>
        <taxon>Betaproteobacteria</taxon>
        <taxon>Burkholderiales</taxon>
        <taxon>Alcaligenaceae</taxon>
        <taxon>Pelistega</taxon>
    </lineage>
</organism>
<dbReference type="AlphaFoldDB" id="A0A6L9Y4C7"/>
<dbReference type="RefSeq" id="WP_163763913.1">
    <property type="nucleotide sequence ID" value="NZ_JAAGYR010000003.1"/>
</dbReference>
<keyword evidence="3" id="KW-1185">Reference proteome</keyword>
<dbReference type="EMBL" id="JAAGYR010000003">
    <property type="protein sequence ID" value="NEN75193.1"/>
    <property type="molecule type" value="Genomic_DNA"/>
</dbReference>
<feature type="domain" description="2Fe-2S ferredoxin-type" evidence="1">
    <location>
        <begin position="1"/>
        <end position="87"/>
    </location>
</feature>
<reference evidence="2 3" key="1">
    <citation type="submission" date="2020-02" db="EMBL/GenBank/DDBJ databases">
        <title>Pelistega sp. NLN82 were isolated from wild rodents of the Hainan Island.</title>
        <authorList>
            <person name="Niu N."/>
            <person name="Zhou J."/>
        </authorList>
    </citation>
    <scope>NUCLEOTIDE SEQUENCE [LARGE SCALE GENOMIC DNA]</scope>
    <source>
        <strain evidence="2 3">NLN82</strain>
    </source>
</reference>
<evidence type="ECO:0000313" key="2">
    <source>
        <dbReference type="EMBL" id="NEN75193.1"/>
    </source>
</evidence>
<gene>
    <name evidence="2" type="ORF">F9B74_02475</name>
</gene>
<sequence>MSLVITRSKSFNLQTGETLLEGLERTGHQVEYQCRSGYCGSCRTRVISGEVRYLTEPLAYIFSGEVLPCCCVPVDTLSIDIATEKEEIPSYLAVEPDFGF</sequence>
<dbReference type="CDD" id="cd00207">
    <property type="entry name" value="fer2"/>
    <property type="match status" value="1"/>
</dbReference>
<name>A0A6L9Y4C7_9BURK</name>
<dbReference type="GO" id="GO:0051537">
    <property type="term" value="F:2 iron, 2 sulfur cluster binding"/>
    <property type="evidence" value="ECO:0007669"/>
    <property type="project" value="InterPro"/>
</dbReference>
<accession>A0A6L9Y4C7</accession>
<dbReference type="InterPro" id="IPR001041">
    <property type="entry name" value="2Fe-2S_ferredoxin-type"/>
</dbReference>
<comment type="caution">
    <text evidence="2">The sequence shown here is derived from an EMBL/GenBank/DDBJ whole genome shotgun (WGS) entry which is preliminary data.</text>
</comment>
<dbReference type="NCBIfam" id="NF007985">
    <property type="entry name" value="PRK10713.1"/>
    <property type="match status" value="1"/>
</dbReference>
<proteinExistence type="predicted"/>
<evidence type="ECO:0000259" key="1">
    <source>
        <dbReference type="PROSITE" id="PS51085"/>
    </source>
</evidence>
<dbReference type="Pfam" id="PF00111">
    <property type="entry name" value="Fer2"/>
    <property type="match status" value="1"/>
</dbReference>